<dbReference type="EMBL" id="CP036262">
    <property type="protein sequence ID" value="QDS94859.1"/>
    <property type="molecule type" value="Genomic_DNA"/>
</dbReference>
<gene>
    <name evidence="2" type="ORF">FF011L_36410</name>
</gene>
<dbReference type="Gene3D" id="3.10.620.30">
    <property type="match status" value="1"/>
</dbReference>
<dbReference type="RefSeq" id="WP_145352810.1">
    <property type="nucleotide sequence ID" value="NZ_CP036262.1"/>
</dbReference>
<dbReference type="Pfam" id="PF01841">
    <property type="entry name" value="Transglut_core"/>
    <property type="match status" value="1"/>
</dbReference>
<feature type="domain" description="Transglutaminase-like" evidence="1">
    <location>
        <begin position="179"/>
        <end position="270"/>
    </location>
</feature>
<organism evidence="2 3">
    <name type="scientific">Roseimaritima multifibrata</name>
    <dbReference type="NCBI Taxonomy" id="1930274"/>
    <lineage>
        <taxon>Bacteria</taxon>
        <taxon>Pseudomonadati</taxon>
        <taxon>Planctomycetota</taxon>
        <taxon>Planctomycetia</taxon>
        <taxon>Pirellulales</taxon>
        <taxon>Pirellulaceae</taxon>
        <taxon>Roseimaritima</taxon>
    </lineage>
</organism>
<evidence type="ECO:0000313" key="3">
    <source>
        <dbReference type="Proteomes" id="UP000320672"/>
    </source>
</evidence>
<accession>A0A517MIY3</accession>
<keyword evidence="3" id="KW-1185">Reference proteome</keyword>
<sequence>MNILHRLPSGPIVGTVVALCSILPLSAQGPDQPADGEAVSSLLSYESPQKQVWRVGFRLDTNGANLSNALATFPIPTDWPEQTVRLVDQQVGTQVTNWGPKDIDGGVRQVRALMAQVPAGSNCEILLTFEIERARIVGPSEAETAELQIPSRPSRSLKLALGNSPYINTTDTRIRNAAREVAAMEAANDWEKVENAYDWVREKVTYTEGNLKTASQALVDGTGDCEELTSLFIAICRNMKVPARMVWIPGHCYPEFYLEDKEGNGTWFPCQAAGTRQFGKMDEYRPVLQKGDRFRVPEHKTPQRYVSEFFTCNKRGGGDPDPNFVREIVE</sequence>
<dbReference type="InterPro" id="IPR038765">
    <property type="entry name" value="Papain-like_cys_pep_sf"/>
</dbReference>
<dbReference type="KEGG" id="rml:FF011L_36410"/>
<proteinExistence type="predicted"/>
<dbReference type="SUPFAM" id="SSF54001">
    <property type="entry name" value="Cysteine proteinases"/>
    <property type="match status" value="1"/>
</dbReference>
<dbReference type="AlphaFoldDB" id="A0A517MIY3"/>
<protein>
    <submittedName>
        <fullName evidence="2">Transglutaminase-like superfamily protein</fullName>
    </submittedName>
</protein>
<evidence type="ECO:0000313" key="2">
    <source>
        <dbReference type="EMBL" id="QDS94859.1"/>
    </source>
</evidence>
<reference evidence="2 3" key="1">
    <citation type="submission" date="2019-02" db="EMBL/GenBank/DDBJ databases">
        <title>Deep-cultivation of Planctomycetes and their phenomic and genomic characterization uncovers novel biology.</title>
        <authorList>
            <person name="Wiegand S."/>
            <person name="Jogler M."/>
            <person name="Boedeker C."/>
            <person name="Pinto D."/>
            <person name="Vollmers J."/>
            <person name="Rivas-Marin E."/>
            <person name="Kohn T."/>
            <person name="Peeters S.H."/>
            <person name="Heuer A."/>
            <person name="Rast P."/>
            <person name="Oberbeckmann S."/>
            <person name="Bunk B."/>
            <person name="Jeske O."/>
            <person name="Meyerdierks A."/>
            <person name="Storesund J.E."/>
            <person name="Kallscheuer N."/>
            <person name="Luecker S."/>
            <person name="Lage O.M."/>
            <person name="Pohl T."/>
            <person name="Merkel B.J."/>
            <person name="Hornburger P."/>
            <person name="Mueller R.-W."/>
            <person name="Bruemmer F."/>
            <person name="Labrenz M."/>
            <person name="Spormann A.M."/>
            <person name="Op den Camp H."/>
            <person name="Overmann J."/>
            <person name="Amann R."/>
            <person name="Jetten M.S.M."/>
            <person name="Mascher T."/>
            <person name="Medema M.H."/>
            <person name="Devos D.P."/>
            <person name="Kaster A.-K."/>
            <person name="Ovreas L."/>
            <person name="Rohde M."/>
            <person name="Galperin M.Y."/>
            <person name="Jogler C."/>
        </authorList>
    </citation>
    <scope>NUCLEOTIDE SEQUENCE [LARGE SCALE GENOMIC DNA]</scope>
    <source>
        <strain evidence="2 3">FF011L</strain>
    </source>
</reference>
<evidence type="ECO:0000259" key="1">
    <source>
        <dbReference type="Pfam" id="PF01841"/>
    </source>
</evidence>
<dbReference type="Proteomes" id="UP000320672">
    <property type="component" value="Chromosome"/>
</dbReference>
<dbReference type="InterPro" id="IPR002931">
    <property type="entry name" value="Transglutaminase-like"/>
</dbReference>
<name>A0A517MIY3_9BACT</name>
<dbReference type="OrthoDB" id="9804872at2"/>
<dbReference type="PANTHER" id="PTHR33490">
    <property type="entry name" value="BLR5614 PROTEIN-RELATED"/>
    <property type="match status" value="1"/>
</dbReference>
<dbReference type="PANTHER" id="PTHR33490:SF3">
    <property type="entry name" value="CONSERVED INTEGRAL MEMBRANE PROTEIN"/>
    <property type="match status" value="1"/>
</dbReference>